<dbReference type="EMBL" id="BGZK01000635">
    <property type="protein sequence ID" value="GBP53857.1"/>
    <property type="molecule type" value="Genomic_DNA"/>
</dbReference>
<organism evidence="3 4">
    <name type="scientific">Eumeta variegata</name>
    <name type="common">Bagworm moth</name>
    <name type="synonym">Eumeta japonica</name>
    <dbReference type="NCBI Taxonomy" id="151549"/>
    <lineage>
        <taxon>Eukaryota</taxon>
        <taxon>Metazoa</taxon>
        <taxon>Ecdysozoa</taxon>
        <taxon>Arthropoda</taxon>
        <taxon>Hexapoda</taxon>
        <taxon>Insecta</taxon>
        <taxon>Pterygota</taxon>
        <taxon>Neoptera</taxon>
        <taxon>Endopterygota</taxon>
        <taxon>Lepidoptera</taxon>
        <taxon>Glossata</taxon>
        <taxon>Ditrysia</taxon>
        <taxon>Tineoidea</taxon>
        <taxon>Psychidae</taxon>
        <taxon>Oiketicinae</taxon>
        <taxon>Eumeta</taxon>
    </lineage>
</organism>
<keyword evidence="4" id="KW-1185">Reference proteome</keyword>
<sequence>MCHWVTGCAPTSRLHTDRTSRPMGSSVPRCDKESKFVDQEKQAKEEARCQGQQVRQLKEQAQKWACQLEDQVREQALGQARQKEEQLCRLEEVTYE</sequence>
<proteinExistence type="predicted"/>
<keyword evidence="1" id="KW-0175">Coiled coil</keyword>
<feature type="region of interest" description="Disordered" evidence="2">
    <location>
        <begin position="13"/>
        <end position="34"/>
    </location>
</feature>
<evidence type="ECO:0000256" key="2">
    <source>
        <dbReference type="SAM" id="MobiDB-lite"/>
    </source>
</evidence>
<feature type="coiled-coil region" evidence="1">
    <location>
        <begin position="40"/>
        <end position="74"/>
    </location>
</feature>
<accession>A0A4C1WUP0</accession>
<protein>
    <submittedName>
        <fullName evidence="3">Uncharacterized protein</fullName>
    </submittedName>
</protein>
<name>A0A4C1WUP0_EUMVA</name>
<evidence type="ECO:0000313" key="4">
    <source>
        <dbReference type="Proteomes" id="UP000299102"/>
    </source>
</evidence>
<evidence type="ECO:0000256" key="1">
    <source>
        <dbReference type="SAM" id="Coils"/>
    </source>
</evidence>
<dbReference type="Proteomes" id="UP000299102">
    <property type="component" value="Unassembled WGS sequence"/>
</dbReference>
<gene>
    <name evidence="3" type="ORF">EVAR_96764_1</name>
</gene>
<comment type="caution">
    <text evidence="3">The sequence shown here is derived from an EMBL/GenBank/DDBJ whole genome shotgun (WGS) entry which is preliminary data.</text>
</comment>
<dbReference type="AlphaFoldDB" id="A0A4C1WUP0"/>
<reference evidence="3 4" key="1">
    <citation type="journal article" date="2019" name="Commun. Biol.">
        <title>The bagworm genome reveals a unique fibroin gene that provides high tensile strength.</title>
        <authorList>
            <person name="Kono N."/>
            <person name="Nakamura H."/>
            <person name="Ohtoshi R."/>
            <person name="Tomita M."/>
            <person name="Numata K."/>
            <person name="Arakawa K."/>
        </authorList>
    </citation>
    <scope>NUCLEOTIDE SEQUENCE [LARGE SCALE GENOMIC DNA]</scope>
</reference>
<evidence type="ECO:0000313" key="3">
    <source>
        <dbReference type="EMBL" id="GBP53857.1"/>
    </source>
</evidence>